<keyword evidence="11" id="KW-1185">Reference proteome</keyword>
<dbReference type="EMBL" id="CADCXU010022503">
    <property type="protein sequence ID" value="CAB0009936.1"/>
    <property type="molecule type" value="Genomic_DNA"/>
</dbReference>
<dbReference type="SMART" id="SM00184">
    <property type="entry name" value="RING"/>
    <property type="match status" value="1"/>
</dbReference>
<evidence type="ECO:0000259" key="9">
    <source>
        <dbReference type="PROSITE" id="PS51282"/>
    </source>
</evidence>
<evidence type="ECO:0000256" key="2">
    <source>
        <dbReference type="ARBA" id="ARBA00022723"/>
    </source>
</evidence>
<proteinExistence type="predicted"/>
<dbReference type="InterPro" id="IPR014891">
    <property type="entry name" value="DWNN_domain"/>
</dbReference>
<dbReference type="SUPFAM" id="SSF57850">
    <property type="entry name" value="RING/U-box"/>
    <property type="match status" value="1"/>
</dbReference>
<evidence type="ECO:0008006" key="12">
    <source>
        <dbReference type="Google" id="ProtNLM"/>
    </source>
</evidence>
<evidence type="ECO:0000256" key="3">
    <source>
        <dbReference type="ARBA" id="ARBA00022771"/>
    </source>
</evidence>
<dbReference type="Pfam" id="PF08783">
    <property type="entry name" value="DWNN"/>
    <property type="match status" value="1"/>
</dbReference>
<feature type="domain" description="DWNN" evidence="9">
    <location>
        <begin position="3"/>
        <end position="76"/>
    </location>
</feature>
<evidence type="ECO:0000256" key="4">
    <source>
        <dbReference type="ARBA" id="ARBA00022833"/>
    </source>
</evidence>
<dbReference type="InterPro" id="IPR013083">
    <property type="entry name" value="Znf_RING/FYVE/PHD"/>
</dbReference>
<keyword evidence="5" id="KW-0539">Nucleus</keyword>
<dbReference type="AlphaFoldDB" id="A0A6H5H1E1"/>
<organism evidence="10 11">
    <name type="scientific">Nesidiocoris tenuis</name>
    <dbReference type="NCBI Taxonomy" id="355587"/>
    <lineage>
        <taxon>Eukaryota</taxon>
        <taxon>Metazoa</taxon>
        <taxon>Ecdysozoa</taxon>
        <taxon>Arthropoda</taxon>
        <taxon>Hexapoda</taxon>
        <taxon>Insecta</taxon>
        <taxon>Pterygota</taxon>
        <taxon>Neoptera</taxon>
        <taxon>Paraneoptera</taxon>
        <taxon>Hemiptera</taxon>
        <taxon>Heteroptera</taxon>
        <taxon>Panheteroptera</taxon>
        <taxon>Cimicomorpha</taxon>
        <taxon>Miridae</taxon>
        <taxon>Dicyphina</taxon>
        <taxon>Nesidiocoris</taxon>
    </lineage>
</organism>
<dbReference type="Gene3D" id="3.30.40.10">
    <property type="entry name" value="Zinc/RING finger domain, C3HC4 (zinc finger)"/>
    <property type="match status" value="1"/>
</dbReference>
<reference evidence="10 11" key="1">
    <citation type="submission" date="2020-02" db="EMBL/GenBank/DDBJ databases">
        <authorList>
            <person name="Ferguson B K."/>
        </authorList>
    </citation>
    <scope>NUCLEOTIDE SEQUENCE [LARGE SCALE GENOMIC DNA]</scope>
</reference>
<dbReference type="PANTHER" id="PTHR15439">
    <property type="entry name" value="RETINOBLASTOMA-BINDING PROTEIN 6"/>
    <property type="match status" value="1"/>
</dbReference>
<feature type="region of interest" description="Disordered" evidence="7">
    <location>
        <begin position="218"/>
        <end position="243"/>
    </location>
</feature>
<evidence type="ECO:0000313" key="10">
    <source>
        <dbReference type="EMBL" id="CAB0009936.1"/>
    </source>
</evidence>
<dbReference type="GO" id="GO:0016567">
    <property type="term" value="P:protein ubiquitination"/>
    <property type="evidence" value="ECO:0007669"/>
    <property type="project" value="InterPro"/>
</dbReference>
<keyword evidence="2" id="KW-0479">Metal-binding</keyword>
<dbReference type="OrthoDB" id="106784at2759"/>
<evidence type="ECO:0000256" key="1">
    <source>
        <dbReference type="ARBA" id="ARBA00004123"/>
    </source>
</evidence>
<dbReference type="GO" id="GO:0008270">
    <property type="term" value="F:zinc ion binding"/>
    <property type="evidence" value="ECO:0007669"/>
    <property type="project" value="UniProtKB-KW"/>
</dbReference>
<feature type="compositionally biased region" description="Basic residues" evidence="7">
    <location>
        <begin position="231"/>
        <end position="240"/>
    </location>
</feature>
<evidence type="ECO:0000256" key="6">
    <source>
        <dbReference type="PROSITE-ProRule" id="PRU00175"/>
    </source>
</evidence>
<accession>A0A6H5H1E1</accession>
<gene>
    <name evidence="10" type="ORF">NTEN_LOCUS15009</name>
</gene>
<dbReference type="InterPro" id="IPR001841">
    <property type="entry name" value="Znf_RING"/>
</dbReference>
<comment type="subcellular location">
    <subcellularLocation>
        <location evidence="1">Nucleus</location>
    </subcellularLocation>
</comment>
<name>A0A6H5H1E1_9HEMI</name>
<dbReference type="GO" id="GO:0005634">
    <property type="term" value="C:nucleus"/>
    <property type="evidence" value="ECO:0007669"/>
    <property type="project" value="UniProtKB-SubCell"/>
</dbReference>
<dbReference type="SMART" id="SM01180">
    <property type="entry name" value="DWNN"/>
    <property type="match status" value="1"/>
</dbReference>
<evidence type="ECO:0000259" key="8">
    <source>
        <dbReference type="PROSITE" id="PS50089"/>
    </source>
</evidence>
<sequence>MSVHYKFKSALSFDTITFDGLHISIRDLKKSILQQKQIGRGSDFDLQITNAQSNEVYEDDSTLVPKNSSLIVVRVPLTSQQKKACEARKEPIRKVQDPVSVEKPTIPDDLICGVCKDLLVDAVLIPCCGNSFCDECIRNVLLESEDHQCPDCREKDISPDTLIPNRFLRNSVNSFKNRTGYCRTTPSFLPTKSVPAVSTAVLVQEVPTARAEPHPLTVPARLSPIDTHRDNGHHRPHRKDRLSTEGEGFHSVWIHHTFSACLLGIHMCSVLMGTNTCFMLVTLQQRDRDCFVPIAKIIDKLG</sequence>
<protein>
    <recommendedName>
        <fullName evidence="12">RING-type domain-containing protein</fullName>
    </recommendedName>
</protein>
<dbReference type="PANTHER" id="PTHR15439:SF0">
    <property type="entry name" value="CELL DIVISION CYCLE AND APOPTOSIS REGULATOR PROTEIN 1-RELATED"/>
    <property type="match status" value="1"/>
</dbReference>
<feature type="domain" description="RING-type" evidence="8">
    <location>
        <begin position="112"/>
        <end position="153"/>
    </location>
</feature>
<dbReference type="Pfam" id="PF13920">
    <property type="entry name" value="zf-C3HC4_3"/>
    <property type="match status" value="1"/>
</dbReference>
<keyword evidence="3 6" id="KW-0863">Zinc-finger</keyword>
<evidence type="ECO:0000256" key="7">
    <source>
        <dbReference type="SAM" id="MobiDB-lite"/>
    </source>
</evidence>
<dbReference type="Proteomes" id="UP000479000">
    <property type="component" value="Unassembled WGS sequence"/>
</dbReference>
<evidence type="ECO:0000256" key="5">
    <source>
        <dbReference type="ARBA" id="ARBA00023242"/>
    </source>
</evidence>
<dbReference type="CDD" id="cd16620">
    <property type="entry name" value="vRING-HC-C4C4_RBBP6"/>
    <property type="match status" value="1"/>
</dbReference>
<dbReference type="GO" id="GO:0006397">
    <property type="term" value="P:mRNA processing"/>
    <property type="evidence" value="ECO:0007669"/>
    <property type="project" value="InterPro"/>
</dbReference>
<evidence type="ECO:0000313" key="11">
    <source>
        <dbReference type="Proteomes" id="UP000479000"/>
    </source>
</evidence>
<dbReference type="PROSITE" id="PS50089">
    <property type="entry name" value="ZF_RING_2"/>
    <property type="match status" value="1"/>
</dbReference>
<dbReference type="GO" id="GO:0006511">
    <property type="term" value="P:ubiquitin-dependent protein catabolic process"/>
    <property type="evidence" value="ECO:0007669"/>
    <property type="project" value="TreeGrafter"/>
</dbReference>
<dbReference type="Gene3D" id="3.10.20.90">
    <property type="entry name" value="Phosphatidylinositol 3-kinase Catalytic Subunit, Chain A, domain 1"/>
    <property type="match status" value="1"/>
</dbReference>
<dbReference type="PROSITE" id="PS51282">
    <property type="entry name" value="DWNN"/>
    <property type="match status" value="1"/>
</dbReference>
<dbReference type="InterPro" id="IPR033489">
    <property type="entry name" value="RBBP6"/>
</dbReference>
<dbReference type="GO" id="GO:0061630">
    <property type="term" value="F:ubiquitin protein ligase activity"/>
    <property type="evidence" value="ECO:0007669"/>
    <property type="project" value="InterPro"/>
</dbReference>
<keyword evidence="4" id="KW-0862">Zinc</keyword>